<evidence type="ECO:0000256" key="2">
    <source>
        <dbReference type="SAM" id="MobiDB-lite"/>
    </source>
</evidence>
<dbReference type="GO" id="GO:0007268">
    <property type="term" value="P:chemical synaptic transmission"/>
    <property type="evidence" value="ECO:0007669"/>
    <property type="project" value="InterPro"/>
</dbReference>
<evidence type="ECO:0000313" key="4">
    <source>
        <dbReference type="RefSeq" id="XP_033798123.1"/>
    </source>
</evidence>
<evidence type="ECO:0000313" key="3">
    <source>
        <dbReference type="Proteomes" id="UP000515159"/>
    </source>
</evidence>
<keyword evidence="3" id="KW-1185">Reference proteome</keyword>
<protein>
    <submittedName>
        <fullName evidence="4">Centrosomal protein of 89 kDa isoform X1</fullName>
    </submittedName>
</protein>
<sequence length="789" mass="91258">MPFSFRRRSAPHFKHIAHGLVPAATVAPRPAVPRTPPPRSPYPSPERPRSALAAAILMTSLTGRTVAIPQPRQRSYSESDSTYREQKSYIEPYATASELGIGEKWKCARRGHLPFPEMSDDDYEPENMVTSLSDVEKESVYMSEKDDNIDVAALYAIPYKVKKETISSTIIVDAEESEISSQEIEPQNIVNELKTEIQEMKNDMIAEIPRSVDTVYGDEFPRRNNPLKIDQSDVIYQKQMGQTKEEMERLKKRNNELTEKNEHMVLYLQELRLQIKRMKSKLKELELENRKLQEAVENKLMSAGFAELLSLRQQAQELVDENDALKMTLHRLTVELSCYQTKYRPVSKEENAQLGGLPTRGPPPPWLLDMKYLSPLLLAYEDRMREKDAIVLAAEEEMKTFKARVADVVNENEQLHQQLERNKPITSKEWEHLQAQAKLVLEENQVLMKQVEIQQAKAKDSHNRHIQEVTKLAKQVMLLEAKKQSQEEELLENQKQQETLRLKYDDLKTNLNDKVAAEEHVAMVNELKSQLQVERDKRSAEVEDLMGRLAAMQAEKKSLLLEKNDLTADNKILESELEMAQNANRKSQKKIGLLKQQVEDAMEKEMAAHQYLANLIGLTENIAQERDQLIQMAKGLETEKHSVLNKIIEGNLHLGKLEEKVKVYKKKAAVKLGDINQRLIEQEKDFSGKAAQYQQELKHLQRLLHARQETLDEVLKQKRQVEDELEIVWESTSNENRRMKENLFKSLGENRWNSPKNYLEEIIHKDSVCNYDFNYCDLKFSSLLEVESK</sequence>
<dbReference type="PANTHER" id="PTHR36170">
    <property type="entry name" value="CENTROSOMAL PROTEIN OF 89 KDA"/>
    <property type="match status" value="1"/>
</dbReference>
<dbReference type="GeneID" id="117359444"/>
<evidence type="ECO:0000256" key="1">
    <source>
        <dbReference type="SAM" id="Coils"/>
    </source>
</evidence>
<dbReference type="FunCoup" id="A0A6P8RAY3">
    <property type="interactions" value="1013"/>
</dbReference>
<dbReference type="RefSeq" id="XP_033798123.1">
    <property type="nucleotide sequence ID" value="XM_033942232.1"/>
</dbReference>
<feature type="coiled-coil region" evidence="1">
    <location>
        <begin position="469"/>
        <end position="639"/>
    </location>
</feature>
<dbReference type="AlphaFoldDB" id="A0A6P8RAY3"/>
<reference evidence="4" key="1">
    <citation type="submission" date="2025-08" db="UniProtKB">
        <authorList>
            <consortium name="RefSeq"/>
        </authorList>
    </citation>
    <scope>IDENTIFICATION</scope>
</reference>
<feature type="coiled-coil region" evidence="1">
    <location>
        <begin position="240"/>
        <end position="335"/>
    </location>
</feature>
<dbReference type="KEGG" id="gsh:117359444"/>
<keyword evidence="1" id="KW-0175">Coiled coil</keyword>
<dbReference type="InParanoid" id="A0A6P8RAY3"/>
<dbReference type="Proteomes" id="UP000515159">
    <property type="component" value="Chromosome 4"/>
</dbReference>
<feature type="compositionally biased region" description="Pro residues" evidence="2">
    <location>
        <begin position="30"/>
        <end position="45"/>
    </location>
</feature>
<feature type="coiled-coil region" evidence="1">
    <location>
        <begin position="690"/>
        <end position="724"/>
    </location>
</feature>
<dbReference type="CTD" id="84902"/>
<organism evidence="3 4">
    <name type="scientific">Geotrypetes seraphini</name>
    <name type="common">Gaboon caecilian</name>
    <name type="synonym">Caecilia seraphini</name>
    <dbReference type="NCBI Taxonomy" id="260995"/>
    <lineage>
        <taxon>Eukaryota</taxon>
        <taxon>Metazoa</taxon>
        <taxon>Chordata</taxon>
        <taxon>Craniata</taxon>
        <taxon>Vertebrata</taxon>
        <taxon>Euteleostomi</taxon>
        <taxon>Amphibia</taxon>
        <taxon>Gymnophiona</taxon>
        <taxon>Geotrypetes</taxon>
    </lineage>
</organism>
<gene>
    <name evidence="4" type="primary">CEP89</name>
</gene>
<dbReference type="PANTHER" id="PTHR36170:SF1">
    <property type="entry name" value="CENTROSOMAL PROTEIN OF 89 KDA"/>
    <property type="match status" value="1"/>
</dbReference>
<feature type="coiled-coil region" evidence="1">
    <location>
        <begin position="391"/>
        <end position="418"/>
    </location>
</feature>
<dbReference type="InterPro" id="IPR033545">
    <property type="entry name" value="CEP89"/>
</dbReference>
<dbReference type="OrthoDB" id="6622877at2759"/>
<dbReference type="GO" id="GO:0097539">
    <property type="term" value="C:ciliary transition fiber"/>
    <property type="evidence" value="ECO:0007669"/>
    <property type="project" value="TreeGrafter"/>
</dbReference>
<proteinExistence type="predicted"/>
<feature type="region of interest" description="Disordered" evidence="2">
    <location>
        <begin position="25"/>
        <end position="48"/>
    </location>
</feature>
<accession>A0A6P8RAY3</accession>
<dbReference type="GO" id="GO:0060271">
    <property type="term" value="P:cilium assembly"/>
    <property type="evidence" value="ECO:0007669"/>
    <property type="project" value="InterPro"/>
</dbReference>
<dbReference type="GO" id="GO:0005814">
    <property type="term" value="C:centriole"/>
    <property type="evidence" value="ECO:0007669"/>
    <property type="project" value="InterPro"/>
</dbReference>
<dbReference type="GO" id="GO:0007005">
    <property type="term" value="P:mitochondrion organization"/>
    <property type="evidence" value="ECO:0007669"/>
    <property type="project" value="InterPro"/>
</dbReference>
<dbReference type="GO" id="GO:0045202">
    <property type="term" value="C:synapse"/>
    <property type="evidence" value="ECO:0007669"/>
    <property type="project" value="GOC"/>
</dbReference>
<name>A0A6P8RAY3_GEOSA</name>